<feature type="region of interest" description="Disordered" evidence="1">
    <location>
        <begin position="206"/>
        <end position="225"/>
    </location>
</feature>
<feature type="non-terminal residue" evidence="2">
    <location>
        <position position="1"/>
    </location>
</feature>
<accession>A0A699ISS5</accession>
<name>A0A699ISS5_TANCI</name>
<comment type="caution">
    <text evidence="2">The sequence shown here is derived from an EMBL/GenBank/DDBJ whole genome shotgun (WGS) entry which is preliminary data.</text>
</comment>
<evidence type="ECO:0000256" key="1">
    <source>
        <dbReference type="SAM" id="MobiDB-lite"/>
    </source>
</evidence>
<sequence>VPRVPVTCRTTTYYNRHSRYPRAAVWSKKGRFLRRMVVDFYHGNRPVARLTPDDTEARCDWWVSSRAYFDGILNNKKEILNNKKKIEEMRKNDAEREKMYEQMRKFMKRMNVGPVREANKGPVIVRQHYGISDFSDFPSNQTQANNSFFNMGTPTNWQTLMPSQPGSSNWQSHMMAQSATPFMQPAMLSHPGTYNWQSQIPSHMGNLNSQTPIETHLDGAGLLDQ</sequence>
<feature type="non-terminal residue" evidence="2">
    <location>
        <position position="225"/>
    </location>
</feature>
<evidence type="ECO:0000313" key="2">
    <source>
        <dbReference type="EMBL" id="GEZ80617.1"/>
    </source>
</evidence>
<organism evidence="2">
    <name type="scientific">Tanacetum cinerariifolium</name>
    <name type="common">Dalmatian daisy</name>
    <name type="synonym">Chrysanthemum cinerariifolium</name>
    <dbReference type="NCBI Taxonomy" id="118510"/>
    <lineage>
        <taxon>Eukaryota</taxon>
        <taxon>Viridiplantae</taxon>
        <taxon>Streptophyta</taxon>
        <taxon>Embryophyta</taxon>
        <taxon>Tracheophyta</taxon>
        <taxon>Spermatophyta</taxon>
        <taxon>Magnoliopsida</taxon>
        <taxon>eudicotyledons</taxon>
        <taxon>Gunneridae</taxon>
        <taxon>Pentapetalae</taxon>
        <taxon>asterids</taxon>
        <taxon>campanulids</taxon>
        <taxon>Asterales</taxon>
        <taxon>Asteraceae</taxon>
        <taxon>Asteroideae</taxon>
        <taxon>Anthemideae</taxon>
        <taxon>Anthemidinae</taxon>
        <taxon>Tanacetum</taxon>
    </lineage>
</organism>
<protein>
    <submittedName>
        <fullName evidence="2">Uncharacterized protein</fullName>
    </submittedName>
</protein>
<gene>
    <name evidence="2" type="ORF">Tci_552590</name>
</gene>
<proteinExistence type="predicted"/>
<dbReference type="EMBL" id="BKCJ010326102">
    <property type="protein sequence ID" value="GEZ80617.1"/>
    <property type="molecule type" value="Genomic_DNA"/>
</dbReference>
<dbReference type="AlphaFoldDB" id="A0A699ISS5"/>
<reference evidence="2" key="1">
    <citation type="journal article" date="2019" name="Sci. Rep.">
        <title>Draft genome of Tanacetum cinerariifolium, the natural source of mosquito coil.</title>
        <authorList>
            <person name="Yamashiro T."/>
            <person name="Shiraishi A."/>
            <person name="Satake H."/>
            <person name="Nakayama K."/>
        </authorList>
    </citation>
    <scope>NUCLEOTIDE SEQUENCE</scope>
</reference>